<organism evidence="4 5">
    <name type="scientific">Helicobacter saguini</name>
    <dbReference type="NCBI Taxonomy" id="1548018"/>
    <lineage>
        <taxon>Bacteria</taxon>
        <taxon>Pseudomonadati</taxon>
        <taxon>Campylobacterota</taxon>
        <taxon>Epsilonproteobacteria</taxon>
        <taxon>Campylobacterales</taxon>
        <taxon>Helicobacteraceae</taxon>
        <taxon>Helicobacter</taxon>
    </lineage>
</organism>
<dbReference type="InterPro" id="IPR019223">
    <property type="entry name" value="DUF2147"/>
</dbReference>
<dbReference type="EMBL" id="QBIU01000001">
    <property type="protein sequence ID" value="MWV69883.1"/>
    <property type="molecule type" value="Genomic_DNA"/>
</dbReference>
<dbReference type="AlphaFoldDB" id="A0A347VNF0"/>
<sequence length="159" mass="17868">MKKLKFLALLLALNVAFAVDISGVYALTFGETESYVEVFKKNNKYYAVGFANKDGSEGGKDVNNPDPKLRDRNLHRVVFMWNLVEEKENKFEDGTIYNHKDGKLYHASAKLDGNILKVVASKDSAGIFGKTLKWRKLNANELSAIADKRIDVNTLDIPK</sequence>
<gene>
    <name evidence="3" type="ORF">DCO61_07685</name>
    <name evidence="4" type="ORF">LS64_009065</name>
</gene>
<dbReference type="Proteomes" id="UP000477070">
    <property type="component" value="Unassembled WGS sequence"/>
</dbReference>
<reference evidence="4 5" key="1">
    <citation type="journal article" date="2014" name="Genome Announc.">
        <title>Draft genome sequences of eight enterohepatic helicobacter species isolated from both laboratory and wild rodents.</title>
        <authorList>
            <person name="Sheh A."/>
            <person name="Shen Z."/>
            <person name="Fox J.G."/>
        </authorList>
    </citation>
    <scope>NUCLEOTIDE SEQUENCE [LARGE SCALE GENOMIC DNA]</scope>
    <source>
        <strain evidence="4 5">MIT 97-6194</strain>
    </source>
</reference>
<dbReference type="STRING" id="1548018.LS64_05425"/>
<evidence type="ECO:0000313" key="3">
    <source>
        <dbReference type="EMBL" id="MWV69883.1"/>
    </source>
</evidence>
<evidence type="ECO:0000259" key="2">
    <source>
        <dbReference type="Pfam" id="PF09917"/>
    </source>
</evidence>
<dbReference type="PANTHER" id="PTHR36919:SF2">
    <property type="entry name" value="BLL6627 PROTEIN"/>
    <property type="match status" value="1"/>
</dbReference>
<reference evidence="4" key="3">
    <citation type="submission" date="2018-04" db="EMBL/GenBank/DDBJ databases">
        <authorList>
            <person name="Sheh A."/>
            <person name="Shen Z."/>
            <person name="Mannion A.J."/>
            <person name="Fox J.G."/>
        </authorList>
    </citation>
    <scope>NUCLEOTIDE SEQUENCE</scope>
    <source>
        <strain evidence="4">MIT 97-6194</strain>
    </source>
</reference>
<evidence type="ECO:0000313" key="6">
    <source>
        <dbReference type="Proteomes" id="UP000477070"/>
    </source>
</evidence>
<dbReference type="PANTHER" id="PTHR36919">
    <property type="entry name" value="BLR1215 PROTEIN"/>
    <property type="match status" value="1"/>
</dbReference>
<name>A0A347VNF0_9HELI</name>
<proteinExistence type="predicted"/>
<dbReference type="Proteomes" id="UP000029714">
    <property type="component" value="Unassembled WGS sequence"/>
</dbReference>
<protein>
    <submittedName>
        <fullName evidence="4">DUF2147 domain-containing protein</fullName>
    </submittedName>
</protein>
<feature type="domain" description="DUF2147" evidence="2">
    <location>
        <begin position="30"/>
        <end position="135"/>
    </location>
</feature>
<reference evidence="3 6" key="4">
    <citation type="submission" date="2019-12" db="EMBL/GenBank/DDBJ databases">
        <title>Multi-Generational Helicobacter saguini Isolates.</title>
        <authorList>
            <person name="Mannion A."/>
            <person name="Shen Z."/>
            <person name="Fox J.G."/>
        </authorList>
    </citation>
    <scope>NUCLEOTIDE SEQUENCE [LARGE SCALE GENOMIC DNA]</scope>
    <source>
        <strain evidence="3">16-048</strain>
        <strain evidence="6">16-048 (F4)</strain>
    </source>
</reference>
<evidence type="ECO:0000313" key="5">
    <source>
        <dbReference type="Proteomes" id="UP000029714"/>
    </source>
</evidence>
<dbReference type="Gene3D" id="2.40.128.520">
    <property type="match status" value="1"/>
</dbReference>
<dbReference type="OrthoDB" id="5324495at2"/>
<evidence type="ECO:0000313" key="4">
    <source>
        <dbReference type="EMBL" id="TLD93254.1"/>
    </source>
</evidence>
<accession>A0A347VNF0</accession>
<feature type="signal peptide" evidence="1">
    <location>
        <begin position="1"/>
        <end position="18"/>
    </location>
</feature>
<dbReference type="RefSeq" id="WP_034571414.1">
    <property type="nucleotide sequence ID" value="NZ_JRMP02000015.1"/>
</dbReference>
<dbReference type="EMBL" id="JRMP02000015">
    <property type="protein sequence ID" value="TLD93254.1"/>
    <property type="molecule type" value="Genomic_DNA"/>
</dbReference>
<dbReference type="Pfam" id="PF09917">
    <property type="entry name" value="DUF2147"/>
    <property type="match status" value="1"/>
</dbReference>
<evidence type="ECO:0000256" key="1">
    <source>
        <dbReference type="SAM" id="SignalP"/>
    </source>
</evidence>
<reference evidence="4 5" key="2">
    <citation type="journal article" date="2016" name="Infect. Immun.">
        <title>Helicobacter saguini, a Novel Helicobacter Isolated from Cotton-Top Tamarins with Ulcerative Colitis, Has Proinflammatory Properties and Induces Typhlocolitis and Dysplasia in Gnotobiotic IL-10-/- Mice.</title>
        <authorList>
            <person name="Shen Z."/>
            <person name="Mannion A."/>
            <person name="Whary M.T."/>
            <person name="Muthupalani S."/>
            <person name="Sheh A."/>
            <person name="Feng Y."/>
            <person name="Gong G."/>
            <person name="Vandamme P."/>
            <person name="Holcombe H.R."/>
            <person name="Paster B.J."/>
            <person name="Fox J.G."/>
        </authorList>
    </citation>
    <scope>NUCLEOTIDE SEQUENCE [LARGE SCALE GENOMIC DNA]</scope>
    <source>
        <strain evidence="4 5">MIT 97-6194</strain>
    </source>
</reference>
<feature type="chain" id="PRO_5033345625" evidence="1">
    <location>
        <begin position="19"/>
        <end position="159"/>
    </location>
</feature>
<comment type="caution">
    <text evidence="4">The sequence shown here is derived from an EMBL/GenBank/DDBJ whole genome shotgun (WGS) entry which is preliminary data.</text>
</comment>
<keyword evidence="5" id="KW-1185">Reference proteome</keyword>
<keyword evidence="1" id="KW-0732">Signal</keyword>